<evidence type="ECO:0000256" key="1">
    <source>
        <dbReference type="ARBA" id="ARBA00004141"/>
    </source>
</evidence>
<name>A0ABD2KMX5_HETSC</name>
<feature type="transmembrane region" description="Helical" evidence="6">
    <location>
        <begin position="99"/>
        <end position="124"/>
    </location>
</feature>
<comment type="similarity">
    <text evidence="2">Belongs to the ZIP transporter (TC 2.A.5) family.</text>
</comment>
<evidence type="ECO:0000256" key="4">
    <source>
        <dbReference type="ARBA" id="ARBA00022989"/>
    </source>
</evidence>
<keyword evidence="3 6" id="KW-0812">Transmembrane</keyword>
<dbReference type="Pfam" id="PF02535">
    <property type="entry name" value="Zip"/>
    <property type="match status" value="1"/>
</dbReference>
<evidence type="ECO:0008006" key="9">
    <source>
        <dbReference type="Google" id="ProtNLM"/>
    </source>
</evidence>
<evidence type="ECO:0000256" key="5">
    <source>
        <dbReference type="ARBA" id="ARBA00023136"/>
    </source>
</evidence>
<keyword evidence="5 6" id="KW-0472">Membrane</keyword>
<evidence type="ECO:0000256" key="3">
    <source>
        <dbReference type="ARBA" id="ARBA00022692"/>
    </source>
</evidence>
<feature type="transmembrane region" description="Helical" evidence="6">
    <location>
        <begin position="33"/>
        <end position="54"/>
    </location>
</feature>
<dbReference type="EMBL" id="JBICCN010000005">
    <property type="protein sequence ID" value="KAL3104294.1"/>
    <property type="molecule type" value="Genomic_DNA"/>
</dbReference>
<feature type="transmembrane region" description="Helical" evidence="6">
    <location>
        <begin position="66"/>
        <end position="87"/>
    </location>
</feature>
<protein>
    <recommendedName>
        <fullName evidence="9">Zinc transporter ZIP14</fullName>
    </recommendedName>
</protein>
<accession>A0ABD2KMX5</accession>
<dbReference type="InterPro" id="IPR003689">
    <property type="entry name" value="ZIP"/>
</dbReference>
<feature type="transmembrane region" description="Helical" evidence="6">
    <location>
        <begin position="366"/>
        <end position="387"/>
    </location>
</feature>
<comment type="caution">
    <text evidence="7">The sequence shown here is derived from an EMBL/GenBank/DDBJ whole genome shotgun (WGS) entry which is preliminary data.</text>
</comment>
<keyword evidence="8" id="KW-1185">Reference proteome</keyword>
<evidence type="ECO:0000313" key="8">
    <source>
        <dbReference type="Proteomes" id="UP001620645"/>
    </source>
</evidence>
<proteinExistence type="inferred from homology"/>
<gene>
    <name evidence="7" type="ORF">niasHS_000003</name>
</gene>
<dbReference type="GO" id="GO:0016020">
    <property type="term" value="C:membrane"/>
    <property type="evidence" value="ECO:0007669"/>
    <property type="project" value="UniProtKB-SubCell"/>
</dbReference>
<dbReference type="InterPro" id="IPR050799">
    <property type="entry name" value="ZIP_Transporter"/>
</dbReference>
<evidence type="ECO:0000313" key="7">
    <source>
        <dbReference type="EMBL" id="KAL3104294.1"/>
    </source>
</evidence>
<keyword evidence="4 6" id="KW-1133">Transmembrane helix</keyword>
<sequence length="394" mass="42828">MSGIKFFSAETINATATNDSISKASTKPSQAEVWIFGLSFVTVIGLCALFGILLMRCLKKSLFNRFITFFVSVGVGSLSGSAVFSLLPHAFGLHGKPVYLNASFSAVVGIYIFFFCDKFIKIVLEMRKRSIKKRAEMKQQMQLNNSRHNHNKGECCGGAEKENGHLPTDALLHQNGGNCNNDQKRTTTTAIAMATGENSKEQKESERSIELQSHALCVHDHEYKEGDSVIATVAWMIIFGDGLHNFLDGLIIGTSFTDSLLRGISVSVAVLCEEFPHELGDVAILVNAGMSMKQALVYNLLSALTCYLGFILGVFVGNLSGTSFSLYTHGFAGGMFLYISLACMMPEMKNAMEKALTVSLSQGLEVLALQAFGVVTGLSCMFVMARFGDAIQFT</sequence>
<dbReference type="PANTHER" id="PTHR12191:SF37">
    <property type="entry name" value="ZINC TRANSPORTER FOI"/>
    <property type="match status" value="1"/>
</dbReference>
<evidence type="ECO:0000256" key="2">
    <source>
        <dbReference type="ARBA" id="ARBA00006939"/>
    </source>
</evidence>
<comment type="subcellular location">
    <subcellularLocation>
        <location evidence="1">Membrane</location>
        <topology evidence="1">Multi-pass membrane protein</topology>
    </subcellularLocation>
</comment>
<evidence type="ECO:0000256" key="6">
    <source>
        <dbReference type="SAM" id="Phobius"/>
    </source>
</evidence>
<organism evidence="7 8">
    <name type="scientific">Heterodera schachtii</name>
    <name type="common">Sugarbeet cyst nematode worm</name>
    <name type="synonym">Tylenchus schachtii</name>
    <dbReference type="NCBI Taxonomy" id="97005"/>
    <lineage>
        <taxon>Eukaryota</taxon>
        <taxon>Metazoa</taxon>
        <taxon>Ecdysozoa</taxon>
        <taxon>Nematoda</taxon>
        <taxon>Chromadorea</taxon>
        <taxon>Rhabditida</taxon>
        <taxon>Tylenchina</taxon>
        <taxon>Tylenchomorpha</taxon>
        <taxon>Tylenchoidea</taxon>
        <taxon>Heteroderidae</taxon>
        <taxon>Heteroderinae</taxon>
        <taxon>Heterodera</taxon>
    </lineage>
</organism>
<dbReference type="PANTHER" id="PTHR12191">
    <property type="entry name" value="SOLUTE CARRIER FAMILY 39"/>
    <property type="match status" value="1"/>
</dbReference>
<reference evidence="7 8" key="1">
    <citation type="submission" date="2024-10" db="EMBL/GenBank/DDBJ databases">
        <authorList>
            <person name="Kim D."/>
        </authorList>
    </citation>
    <scope>NUCLEOTIDE SEQUENCE [LARGE SCALE GENOMIC DNA]</scope>
    <source>
        <strain evidence="7">Taebaek</strain>
    </source>
</reference>
<dbReference type="Proteomes" id="UP001620645">
    <property type="component" value="Unassembled WGS sequence"/>
</dbReference>
<feature type="transmembrane region" description="Helical" evidence="6">
    <location>
        <begin position="296"/>
        <end position="320"/>
    </location>
</feature>
<dbReference type="AlphaFoldDB" id="A0ABD2KMX5"/>
<feature type="transmembrane region" description="Helical" evidence="6">
    <location>
        <begin position="326"/>
        <end position="345"/>
    </location>
</feature>